<protein>
    <submittedName>
        <fullName evidence="7">Putative cytochrome c oxidase subunit 7A1, mitochondrial</fullName>
    </submittedName>
</protein>
<dbReference type="Gene3D" id="4.10.91.10">
    <property type="entry name" value="Cytochrome c oxidase, subunit VIIa"/>
    <property type="match status" value="1"/>
</dbReference>
<dbReference type="AlphaFoldDB" id="A0A2G8KDF4"/>
<dbReference type="EMBL" id="MRZV01000670">
    <property type="protein sequence ID" value="PIK46020.1"/>
    <property type="molecule type" value="Genomic_DNA"/>
</dbReference>
<keyword evidence="5 6" id="KW-0472">Membrane</keyword>
<comment type="similarity">
    <text evidence="2">Belongs to the cytochrome c oxidase VIIa family.</text>
</comment>
<dbReference type="GO" id="GO:0002082">
    <property type="term" value="P:regulation of oxidative phosphorylation"/>
    <property type="evidence" value="ECO:0007669"/>
    <property type="project" value="TreeGrafter"/>
</dbReference>
<dbReference type="STRING" id="307972.A0A2G8KDF4"/>
<gene>
    <name evidence="7" type="ORF">BSL78_17110</name>
</gene>
<keyword evidence="4" id="KW-0496">Mitochondrion</keyword>
<dbReference type="OrthoDB" id="5966508at2759"/>
<keyword evidence="6" id="KW-1133">Transmembrane helix</keyword>
<evidence type="ECO:0000256" key="3">
    <source>
        <dbReference type="ARBA" id="ARBA00022792"/>
    </source>
</evidence>
<evidence type="ECO:0000256" key="5">
    <source>
        <dbReference type="ARBA" id="ARBA00023136"/>
    </source>
</evidence>
<organism evidence="7 8">
    <name type="scientific">Stichopus japonicus</name>
    <name type="common">Sea cucumber</name>
    <dbReference type="NCBI Taxonomy" id="307972"/>
    <lineage>
        <taxon>Eukaryota</taxon>
        <taxon>Metazoa</taxon>
        <taxon>Echinodermata</taxon>
        <taxon>Eleutherozoa</taxon>
        <taxon>Echinozoa</taxon>
        <taxon>Holothuroidea</taxon>
        <taxon>Aspidochirotacea</taxon>
        <taxon>Aspidochirotida</taxon>
        <taxon>Stichopodidae</taxon>
        <taxon>Apostichopus</taxon>
    </lineage>
</organism>
<keyword evidence="3" id="KW-0999">Mitochondrion inner membrane</keyword>
<dbReference type="GO" id="GO:0045277">
    <property type="term" value="C:respiratory chain complex IV"/>
    <property type="evidence" value="ECO:0007669"/>
    <property type="project" value="InterPro"/>
</dbReference>
<dbReference type="GO" id="GO:0005743">
    <property type="term" value="C:mitochondrial inner membrane"/>
    <property type="evidence" value="ECO:0007669"/>
    <property type="project" value="UniProtKB-SubCell"/>
</dbReference>
<dbReference type="SUPFAM" id="SSF81419">
    <property type="entry name" value="Mitochondrial cytochrome c oxidase subunit VIIa"/>
    <property type="match status" value="1"/>
</dbReference>
<evidence type="ECO:0000256" key="2">
    <source>
        <dbReference type="ARBA" id="ARBA00009331"/>
    </source>
</evidence>
<dbReference type="GO" id="GO:0006123">
    <property type="term" value="P:mitochondrial electron transport, cytochrome c to oxygen"/>
    <property type="evidence" value="ECO:0007669"/>
    <property type="project" value="InterPro"/>
</dbReference>
<evidence type="ECO:0000256" key="4">
    <source>
        <dbReference type="ARBA" id="ARBA00023128"/>
    </source>
</evidence>
<comment type="subcellular location">
    <subcellularLocation>
        <location evidence="1">Mitochondrion inner membrane</location>
    </subcellularLocation>
</comment>
<dbReference type="InterPro" id="IPR003177">
    <property type="entry name" value="Cytc_oxidase_su7a_met"/>
</dbReference>
<dbReference type="Pfam" id="PF02238">
    <property type="entry name" value="COX7a"/>
    <property type="match status" value="1"/>
</dbReference>
<dbReference type="InterPro" id="IPR036539">
    <property type="entry name" value="Cyt_c_oxidase_su7a_sf"/>
</dbReference>
<dbReference type="PANTHER" id="PTHR10510:SF11">
    <property type="entry name" value="CYTOCHROME C OXIDASE SUBUNIT 7A, MITOCHONDRIAL"/>
    <property type="match status" value="1"/>
</dbReference>
<accession>A0A2G8KDF4</accession>
<keyword evidence="8" id="KW-1185">Reference proteome</keyword>
<dbReference type="Proteomes" id="UP000230750">
    <property type="component" value="Unassembled WGS sequence"/>
</dbReference>
<name>A0A2G8KDF4_STIJA</name>
<proteinExistence type="inferred from homology"/>
<evidence type="ECO:0000313" key="8">
    <source>
        <dbReference type="Proteomes" id="UP000230750"/>
    </source>
</evidence>
<keyword evidence="6" id="KW-0812">Transmembrane</keyword>
<evidence type="ECO:0000256" key="6">
    <source>
        <dbReference type="SAM" id="Phobius"/>
    </source>
</evidence>
<reference evidence="7 8" key="1">
    <citation type="journal article" date="2017" name="PLoS Biol.">
        <title>The sea cucumber genome provides insights into morphological evolution and visceral regeneration.</title>
        <authorList>
            <person name="Zhang X."/>
            <person name="Sun L."/>
            <person name="Yuan J."/>
            <person name="Sun Y."/>
            <person name="Gao Y."/>
            <person name="Zhang L."/>
            <person name="Li S."/>
            <person name="Dai H."/>
            <person name="Hamel J.F."/>
            <person name="Liu C."/>
            <person name="Yu Y."/>
            <person name="Liu S."/>
            <person name="Lin W."/>
            <person name="Guo K."/>
            <person name="Jin S."/>
            <person name="Xu P."/>
            <person name="Storey K.B."/>
            <person name="Huan P."/>
            <person name="Zhang T."/>
            <person name="Zhou Y."/>
            <person name="Zhang J."/>
            <person name="Lin C."/>
            <person name="Li X."/>
            <person name="Xing L."/>
            <person name="Huo D."/>
            <person name="Sun M."/>
            <person name="Wang L."/>
            <person name="Mercier A."/>
            <person name="Li F."/>
            <person name="Yang H."/>
            <person name="Xiang J."/>
        </authorList>
    </citation>
    <scope>NUCLEOTIDE SEQUENCE [LARGE SCALE GENOMIC DNA]</scope>
    <source>
        <strain evidence="7">Shaxun</strain>
        <tissue evidence="7">Muscle</tissue>
    </source>
</reference>
<evidence type="ECO:0000256" key="1">
    <source>
        <dbReference type="ARBA" id="ARBA00004273"/>
    </source>
</evidence>
<comment type="caution">
    <text evidence="7">The sequence shown here is derived from an EMBL/GenBank/DDBJ whole genome shotgun (WGS) entry which is preliminary data.</text>
</comment>
<feature type="transmembrane region" description="Helical" evidence="6">
    <location>
        <begin position="55"/>
        <end position="76"/>
    </location>
</feature>
<dbReference type="PANTHER" id="PTHR10510">
    <property type="entry name" value="CYTOCHROME C OXIDASE POLYPEPTIDE 7A"/>
    <property type="match status" value="1"/>
</dbReference>
<dbReference type="GO" id="GO:0097250">
    <property type="term" value="P:mitochondrial respirasome assembly"/>
    <property type="evidence" value="ECO:0007669"/>
    <property type="project" value="TreeGrafter"/>
</dbReference>
<evidence type="ECO:0000313" key="7">
    <source>
        <dbReference type="EMBL" id="PIK46020.1"/>
    </source>
</evidence>
<dbReference type="InterPro" id="IPR039297">
    <property type="entry name" value="COX7a"/>
</dbReference>
<sequence length="82" mass="9049">MNSVSVIRCLVPRASRTFSTSIRSQVENKVKNQQLRFQESDGQPVHLKGGGKDRMIYLGVVLITGAGTLWACADLLNMSIKK</sequence>